<dbReference type="Proteomes" id="UP001153678">
    <property type="component" value="Unassembled WGS sequence"/>
</dbReference>
<proteinExistence type="predicted"/>
<reference evidence="1" key="1">
    <citation type="submission" date="2022-08" db="EMBL/GenBank/DDBJ databases">
        <authorList>
            <person name="Kallberg Y."/>
            <person name="Tangrot J."/>
            <person name="Rosling A."/>
        </authorList>
    </citation>
    <scope>NUCLEOTIDE SEQUENCE</scope>
    <source>
        <strain evidence="1">Wild A</strain>
    </source>
</reference>
<sequence>MWKKPKKENWLKIKEIFDHQRRTEVILLLCWDVPATEHSNKEDHEPCGIKKIDTPVTAKDIKLWKIEIPDNHDDELANFSLQDRDMLPALGLYSSHGIHNGILTLLGERTNP</sequence>
<protein>
    <submittedName>
        <fullName evidence="1">398_t:CDS:1</fullName>
    </submittedName>
</protein>
<dbReference type="EMBL" id="CAMKVN010006149">
    <property type="protein sequence ID" value="CAI2189949.1"/>
    <property type="molecule type" value="Genomic_DNA"/>
</dbReference>
<keyword evidence="2" id="KW-1185">Reference proteome</keyword>
<comment type="caution">
    <text evidence="1">The sequence shown here is derived from an EMBL/GenBank/DDBJ whole genome shotgun (WGS) entry which is preliminary data.</text>
</comment>
<accession>A0A9W4X6F6</accession>
<evidence type="ECO:0000313" key="2">
    <source>
        <dbReference type="Proteomes" id="UP001153678"/>
    </source>
</evidence>
<dbReference type="OrthoDB" id="2304312at2759"/>
<dbReference type="AlphaFoldDB" id="A0A9W4X6F6"/>
<organism evidence="1 2">
    <name type="scientific">Funneliformis geosporum</name>
    <dbReference type="NCBI Taxonomy" id="1117311"/>
    <lineage>
        <taxon>Eukaryota</taxon>
        <taxon>Fungi</taxon>
        <taxon>Fungi incertae sedis</taxon>
        <taxon>Mucoromycota</taxon>
        <taxon>Glomeromycotina</taxon>
        <taxon>Glomeromycetes</taxon>
        <taxon>Glomerales</taxon>
        <taxon>Glomeraceae</taxon>
        <taxon>Funneliformis</taxon>
    </lineage>
</organism>
<gene>
    <name evidence="1" type="ORF">FWILDA_LOCUS14332</name>
</gene>
<evidence type="ECO:0000313" key="1">
    <source>
        <dbReference type="EMBL" id="CAI2189949.1"/>
    </source>
</evidence>
<name>A0A9W4X6F6_9GLOM</name>